<dbReference type="STRING" id="64702.SAMN05443377_12213"/>
<dbReference type="InterPro" id="IPR004625">
    <property type="entry name" value="PyrdxlKinase"/>
</dbReference>
<dbReference type="InterPro" id="IPR029056">
    <property type="entry name" value="Ribokinase-like"/>
</dbReference>
<keyword evidence="4 7" id="KW-0418">Kinase</keyword>
<dbReference type="CDD" id="cd01173">
    <property type="entry name" value="pyridoxal_pyridoxamine_kinase"/>
    <property type="match status" value="1"/>
</dbReference>
<dbReference type="EMBL" id="FOGZ01000022">
    <property type="protein sequence ID" value="SER95659.1"/>
    <property type="molecule type" value="Genomic_DNA"/>
</dbReference>
<evidence type="ECO:0000256" key="3">
    <source>
        <dbReference type="ARBA" id="ARBA00022741"/>
    </source>
</evidence>
<dbReference type="NCBIfam" id="NF004398">
    <property type="entry name" value="PRK05756.1"/>
    <property type="match status" value="1"/>
</dbReference>
<evidence type="ECO:0000256" key="2">
    <source>
        <dbReference type="ARBA" id="ARBA00022679"/>
    </source>
</evidence>
<dbReference type="GO" id="GO:0005829">
    <property type="term" value="C:cytosol"/>
    <property type="evidence" value="ECO:0007669"/>
    <property type="project" value="TreeGrafter"/>
</dbReference>
<dbReference type="GO" id="GO:0009443">
    <property type="term" value="P:pyridoxal 5'-phosphate salvage"/>
    <property type="evidence" value="ECO:0007669"/>
    <property type="project" value="InterPro"/>
</dbReference>
<dbReference type="Gene3D" id="3.40.1190.20">
    <property type="match status" value="1"/>
</dbReference>
<keyword evidence="3" id="KW-0547">Nucleotide-binding</keyword>
<evidence type="ECO:0000256" key="1">
    <source>
        <dbReference type="ARBA" id="ARBA00012104"/>
    </source>
</evidence>
<dbReference type="SUPFAM" id="SSF53613">
    <property type="entry name" value="Ribokinase-like"/>
    <property type="match status" value="1"/>
</dbReference>
<evidence type="ECO:0000256" key="4">
    <source>
        <dbReference type="ARBA" id="ARBA00022777"/>
    </source>
</evidence>
<proteinExistence type="predicted"/>
<organism evidence="7 8">
    <name type="scientific">Propionibacterium cyclohexanicum</name>
    <dbReference type="NCBI Taxonomy" id="64702"/>
    <lineage>
        <taxon>Bacteria</taxon>
        <taxon>Bacillati</taxon>
        <taxon>Actinomycetota</taxon>
        <taxon>Actinomycetes</taxon>
        <taxon>Propionibacteriales</taxon>
        <taxon>Propionibacteriaceae</taxon>
        <taxon>Propionibacterium</taxon>
    </lineage>
</organism>
<name>A0A1H9TFQ0_9ACTN</name>
<accession>A0A1H9TFQ0</accession>
<keyword evidence="8" id="KW-1185">Reference proteome</keyword>
<dbReference type="GO" id="GO:0005524">
    <property type="term" value="F:ATP binding"/>
    <property type="evidence" value="ECO:0007669"/>
    <property type="project" value="UniProtKB-KW"/>
</dbReference>
<dbReference type="EC" id="2.7.1.35" evidence="1"/>
<feature type="domain" description="Pyridoxamine kinase/Phosphomethylpyrimidine kinase" evidence="6">
    <location>
        <begin position="101"/>
        <end position="277"/>
    </location>
</feature>
<dbReference type="Pfam" id="PF08543">
    <property type="entry name" value="Phos_pyr_kin"/>
    <property type="match status" value="1"/>
</dbReference>
<evidence type="ECO:0000259" key="6">
    <source>
        <dbReference type="Pfam" id="PF08543"/>
    </source>
</evidence>
<reference evidence="7 8" key="1">
    <citation type="submission" date="2016-10" db="EMBL/GenBank/DDBJ databases">
        <authorList>
            <person name="de Groot N.N."/>
        </authorList>
    </citation>
    <scope>NUCLEOTIDE SEQUENCE [LARGE SCALE GENOMIC DNA]</scope>
    <source>
        <strain evidence="7 8">DSM 16859</strain>
    </source>
</reference>
<evidence type="ECO:0000313" key="7">
    <source>
        <dbReference type="EMBL" id="SER95659.1"/>
    </source>
</evidence>
<dbReference type="GO" id="GO:0008478">
    <property type="term" value="F:pyridoxal kinase activity"/>
    <property type="evidence" value="ECO:0007669"/>
    <property type="project" value="UniProtKB-EC"/>
</dbReference>
<protein>
    <recommendedName>
        <fullName evidence="1">pyridoxal kinase</fullName>
        <ecNumber evidence="1">2.7.1.35</ecNumber>
    </recommendedName>
</protein>
<sequence length="311" mass="32717">MNREAGGQARGQVHAGSDPGRRWHNAAMAQIVSIQSAVSYGFVGNSAATFALRRMGIDCWPVPTVALSNHNGYPTVHGIQLSPRQVEDIVAGLDERGVLGSVDALLTGYLPDEAMGRAVLRIAQLVRRRNPAARICCDPVMGERSGGLYCQANLPAFFAGHLVPSCWLATPNLFELETLTGCSTSHLDEVVAAARQLLDRGPEVVLVTSVEAAEVTSTGVAMIAVTPAGAWYVQTPRQPGSFSGCGDLTAAVFLARLLERDTVAEALAFTAGAVHAVLSGTAGRGGGELALVAHQDELVRPPQTFRATRIA</sequence>
<dbReference type="AlphaFoldDB" id="A0A1H9TFQ0"/>
<keyword evidence="2" id="KW-0808">Transferase</keyword>
<gene>
    <name evidence="7" type="ORF">SAMN05443377_12213</name>
</gene>
<evidence type="ECO:0000313" key="8">
    <source>
        <dbReference type="Proteomes" id="UP000198815"/>
    </source>
</evidence>
<dbReference type="Proteomes" id="UP000198815">
    <property type="component" value="Unassembled WGS sequence"/>
</dbReference>
<dbReference type="PANTHER" id="PTHR10534">
    <property type="entry name" value="PYRIDOXAL KINASE"/>
    <property type="match status" value="1"/>
</dbReference>
<evidence type="ECO:0000256" key="5">
    <source>
        <dbReference type="ARBA" id="ARBA00022840"/>
    </source>
</evidence>
<dbReference type="NCBIfam" id="TIGR00687">
    <property type="entry name" value="pyridox_kin"/>
    <property type="match status" value="1"/>
</dbReference>
<dbReference type="PANTHER" id="PTHR10534:SF2">
    <property type="entry name" value="PYRIDOXAL KINASE"/>
    <property type="match status" value="1"/>
</dbReference>
<dbReference type="InterPro" id="IPR013749">
    <property type="entry name" value="PM/HMP-P_kinase-1"/>
</dbReference>
<keyword evidence="5" id="KW-0067">ATP-binding</keyword>